<sequence length="731" mass="79934">MSLTPLSLQWSLDNSAHSVVSVAKGALQAATSDNIQVLAILSCERFGNTVAMSPETRRGMERSVVPTPPPAVLGFLQVTVGYSANDCVTYFGRSMAGLQFLGLACALVTTMDAFQSGLAVHAMVEESAADKTLVPTEKQIIDLLKSIKPRCSRSGFANEVAGWQLLLRNSPHPGLPPYRSMFCPHMEAVVALVDAFRQLRRVGGADVAQVIIEVSDCAPWVAAFTKWCLGFPPSIIDKDGVPILEQPGSEVLMIIHPELPKSFKVTVHSSIGAPSELVSAKFDTQLALGMVGIETYGQLLMGYYEFDRGTAARAVRQALPYALRQVHQKMFFWGCGAENASPLEWWKLSEVVDRHPVFPVNSELKGWKASPFPPERVIEKLYAAFLSLPEPPEFRNLDPGLVISDLPLVRLHMQHLAGVCGCSECSESSASHQLGLYCKKKLFLEDLAAIIADILALSLFQSPDSLLVHYPSTSRRGENSEFIRDVHSVITKGGDVTSCPLGCVLERALELVGHETKYSSGWVMSSYNGQAVWPTIYETSNYEKEGFLSLSWLPGHIWHKNTSHQMAISTDTEFATIDPEIDICRVGVSEPCDLYPTLQVQWQATLRAEGLQVSIGLKGKDGTVKVSQNPAYILENLANALLVGKCQHSPDAKLDVPDRFSFLTGPVHPFDLLPIDDGMIGVVAVDRRDELGLMTLSYKFPSGQFVILRKGACLSCCLQVARHVGARVIVL</sequence>
<evidence type="ECO:0000313" key="2">
    <source>
        <dbReference type="Proteomes" id="UP000287972"/>
    </source>
</evidence>
<dbReference type="AlphaFoldDB" id="A0A428RHR3"/>
<organism evidence="1 2">
    <name type="scientific">Fusarium floridanum</name>
    <dbReference type="NCBI Taxonomy" id="1325733"/>
    <lineage>
        <taxon>Eukaryota</taxon>
        <taxon>Fungi</taxon>
        <taxon>Dikarya</taxon>
        <taxon>Ascomycota</taxon>
        <taxon>Pezizomycotina</taxon>
        <taxon>Sordariomycetes</taxon>
        <taxon>Hypocreomycetidae</taxon>
        <taxon>Hypocreales</taxon>
        <taxon>Nectriaceae</taxon>
        <taxon>Fusarium</taxon>
        <taxon>Fusarium solani species complex</taxon>
    </lineage>
</organism>
<keyword evidence="2" id="KW-1185">Reference proteome</keyword>
<comment type="caution">
    <text evidence="1">The sequence shown here is derived from an EMBL/GenBank/DDBJ whole genome shotgun (WGS) entry which is preliminary data.</text>
</comment>
<dbReference type="Proteomes" id="UP000287972">
    <property type="component" value="Unassembled WGS sequence"/>
</dbReference>
<name>A0A428RHR3_9HYPO</name>
<accession>A0A428RHR3</accession>
<proteinExistence type="predicted"/>
<gene>
    <name evidence="1" type="ORF">CEP51_009385</name>
</gene>
<dbReference type="EMBL" id="NKCL01000265">
    <property type="protein sequence ID" value="RSL77079.1"/>
    <property type="molecule type" value="Genomic_DNA"/>
</dbReference>
<reference evidence="1 2" key="1">
    <citation type="submission" date="2017-06" db="EMBL/GenBank/DDBJ databases">
        <title>Comparative genomic analysis of Ambrosia Fusariam Clade fungi.</title>
        <authorList>
            <person name="Stajich J.E."/>
            <person name="Carrillo J."/>
            <person name="Kijimoto T."/>
            <person name="Eskalen A."/>
            <person name="O'Donnell K."/>
            <person name="Kasson M."/>
        </authorList>
    </citation>
    <scope>NUCLEOTIDE SEQUENCE [LARGE SCALE GENOMIC DNA]</scope>
    <source>
        <strain evidence="1 2">NRRL62606</strain>
    </source>
</reference>
<protein>
    <submittedName>
        <fullName evidence="1">Uncharacterized protein</fullName>
    </submittedName>
</protein>
<evidence type="ECO:0000313" key="1">
    <source>
        <dbReference type="EMBL" id="RSL77079.1"/>
    </source>
</evidence>